<dbReference type="AlphaFoldDB" id="A0A1W6ZIH3"/>
<dbReference type="RefSeq" id="WP_086080790.1">
    <property type="nucleotide sequence ID" value="NZ_CP021111.1"/>
</dbReference>
<evidence type="ECO:0000313" key="8">
    <source>
        <dbReference type="EMBL" id="ARP97151.1"/>
    </source>
</evidence>
<proteinExistence type="inferred from homology"/>
<evidence type="ECO:0000256" key="6">
    <source>
        <dbReference type="ARBA" id="ARBA00023136"/>
    </source>
</evidence>
<feature type="transmembrane region" description="Helical" evidence="7">
    <location>
        <begin position="95"/>
        <end position="114"/>
    </location>
</feature>
<evidence type="ECO:0000256" key="1">
    <source>
        <dbReference type="ARBA" id="ARBA00004651"/>
    </source>
</evidence>
<dbReference type="PANTHER" id="PTHR30250:SF10">
    <property type="entry name" value="LIPOPOLYSACCHARIDE BIOSYNTHESIS PROTEIN WZXC"/>
    <property type="match status" value="1"/>
</dbReference>
<keyword evidence="5 7" id="KW-1133">Transmembrane helix</keyword>
<feature type="transmembrane region" description="Helical" evidence="7">
    <location>
        <begin position="390"/>
        <end position="411"/>
    </location>
</feature>
<evidence type="ECO:0000256" key="3">
    <source>
        <dbReference type="ARBA" id="ARBA00022475"/>
    </source>
</evidence>
<dbReference type="OrthoDB" id="7056654at2"/>
<organism evidence="8 9">
    <name type="scientific">Bordetella genomosp. 13</name>
    <dbReference type="NCBI Taxonomy" id="463040"/>
    <lineage>
        <taxon>Bacteria</taxon>
        <taxon>Pseudomonadati</taxon>
        <taxon>Pseudomonadota</taxon>
        <taxon>Betaproteobacteria</taxon>
        <taxon>Burkholderiales</taxon>
        <taxon>Alcaligenaceae</taxon>
        <taxon>Bordetella</taxon>
    </lineage>
</organism>
<feature type="transmembrane region" description="Helical" evidence="7">
    <location>
        <begin position="291"/>
        <end position="316"/>
    </location>
</feature>
<evidence type="ECO:0000256" key="7">
    <source>
        <dbReference type="SAM" id="Phobius"/>
    </source>
</evidence>
<dbReference type="Proteomes" id="UP000194161">
    <property type="component" value="Chromosome"/>
</dbReference>
<keyword evidence="9" id="KW-1185">Reference proteome</keyword>
<evidence type="ECO:0000256" key="5">
    <source>
        <dbReference type="ARBA" id="ARBA00022989"/>
    </source>
</evidence>
<name>A0A1W6ZIH3_9BORD</name>
<dbReference type="STRING" id="463040.CAL15_23915"/>
<keyword evidence="3" id="KW-1003">Cell membrane</keyword>
<feature type="transmembrane region" description="Helical" evidence="7">
    <location>
        <begin position="260"/>
        <end position="279"/>
    </location>
</feature>
<gene>
    <name evidence="8" type="ORF">CAL15_23915</name>
</gene>
<accession>A0A1W6ZIH3</accession>
<comment type="similarity">
    <text evidence="2">Belongs to the polysaccharide synthase family.</text>
</comment>
<comment type="subcellular location">
    <subcellularLocation>
        <location evidence="1">Cell membrane</location>
        <topology evidence="1">Multi-pass membrane protein</topology>
    </subcellularLocation>
</comment>
<sequence length="420" mass="44861">MTAAASRPVLLRSAVLSVIDQAWLSLLNLALGLILIRLTAKESYGVYAQLYVAGIFAATIAEALITNPLTTLAARAQDGERAALITHLRRFQGRLSTAVGILFGIGCAGVAVWADIPQPAWLALGFGLYVKTNAAREYRRSVLFVMGSTPQVLRTDVQYGVAVLAGTGLLVWMGTLFLPAVFGMLALANVVALMGTRLPQAAATDAAPDYREAVAQAWKRGRLGLPGAVLAWIINYSYLYVAAAWLGATATADLNASRLLLMPIAMTVMAWSRVARPMIGRQLAQNDSRGLFRLLLTSTAAVEAVTLAYVAVLWLALPWLQQHMLGEKYANVQPLVMGWGLYFAINAARSIGTAALMSADRYGATLAVAVVSLTLTLVSMNLTIPSYGAVGAIIALTIVETVSLVLIWSAWRRSMPKVAT</sequence>
<dbReference type="InterPro" id="IPR050833">
    <property type="entry name" value="Poly_Biosynth_Transport"/>
</dbReference>
<feature type="transmembrane region" description="Helical" evidence="7">
    <location>
        <begin position="46"/>
        <end position="65"/>
    </location>
</feature>
<feature type="transmembrane region" description="Helical" evidence="7">
    <location>
        <begin position="229"/>
        <end position="248"/>
    </location>
</feature>
<protein>
    <recommendedName>
        <fullName evidence="10">Polysaccharide biosynthesis protein C-terminal domain-containing protein</fullName>
    </recommendedName>
</protein>
<feature type="transmembrane region" description="Helical" evidence="7">
    <location>
        <begin position="21"/>
        <end position="40"/>
    </location>
</feature>
<reference evidence="8 9" key="1">
    <citation type="submission" date="2017-05" db="EMBL/GenBank/DDBJ databases">
        <title>Complete and WGS of Bordetella genogroups.</title>
        <authorList>
            <person name="Spilker T."/>
            <person name="LiPuma J."/>
        </authorList>
    </citation>
    <scope>NUCLEOTIDE SEQUENCE [LARGE SCALE GENOMIC DNA]</scope>
    <source>
        <strain evidence="8 9">AU7206</strain>
    </source>
</reference>
<dbReference type="KEGG" id="bgm:CAL15_23915"/>
<dbReference type="PANTHER" id="PTHR30250">
    <property type="entry name" value="PST FAMILY PREDICTED COLANIC ACID TRANSPORTER"/>
    <property type="match status" value="1"/>
</dbReference>
<feature type="transmembrane region" description="Helical" evidence="7">
    <location>
        <begin position="364"/>
        <end position="384"/>
    </location>
</feature>
<feature type="transmembrane region" description="Helical" evidence="7">
    <location>
        <begin position="336"/>
        <end position="357"/>
    </location>
</feature>
<evidence type="ECO:0000256" key="4">
    <source>
        <dbReference type="ARBA" id="ARBA00022692"/>
    </source>
</evidence>
<dbReference type="GO" id="GO:0005886">
    <property type="term" value="C:plasma membrane"/>
    <property type="evidence" value="ECO:0007669"/>
    <property type="project" value="UniProtKB-SubCell"/>
</dbReference>
<evidence type="ECO:0000256" key="2">
    <source>
        <dbReference type="ARBA" id="ARBA00007430"/>
    </source>
</evidence>
<keyword evidence="4 7" id="KW-0812">Transmembrane</keyword>
<keyword evidence="6 7" id="KW-0472">Membrane</keyword>
<evidence type="ECO:0008006" key="10">
    <source>
        <dbReference type="Google" id="ProtNLM"/>
    </source>
</evidence>
<feature type="transmembrane region" description="Helical" evidence="7">
    <location>
        <begin position="169"/>
        <end position="192"/>
    </location>
</feature>
<evidence type="ECO:0000313" key="9">
    <source>
        <dbReference type="Proteomes" id="UP000194161"/>
    </source>
</evidence>
<dbReference type="EMBL" id="CP021111">
    <property type="protein sequence ID" value="ARP97151.1"/>
    <property type="molecule type" value="Genomic_DNA"/>
</dbReference>